<comment type="caution">
    <text evidence="2">The sequence shown here is derived from an EMBL/GenBank/DDBJ whole genome shotgun (WGS) entry which is preliminary data.</text>
</comment>
<dbReference type="InterPro" id="IPR027558">
    <property type="entry name" value="Pre_pil_HX9DG_C"/>
</dbReference>
<sequence length="346" mass="37862">MRLNAPSRFGTRGNPRPKGFTLIELLVVIAIIGVLIALLLPAVQAAREAARRAQCSNNLKQLGIAMHNYHDVIGSFPTLLWALPGNNNLPNNTFRASFFQMLLPYLEQTNIYNAINFDVPFARGPDNGMINLTALTTQIAVYQCPTDPGPPQTSYHRWDSGVGPSGSNGQAPLGPKLSYFVNAGDNTTGPSNNTSPWPFQSLPSVRNNAFGNGTTCTGIVCRQGGTWGIRDIRDGTSNTFAIGESLYESCNWYSWPNPNGNYAFTSVPINWKITIFENVGYGDGTGRLHNSGNWVPCFGFRSEHAGIVQFLFADGRVSSIRETINRDTYRALSTRRLGEVVSADSY</sequence>
<keyword evidence="3" id="KW-1185">Reference proteome</keyword>
<evidence type="ECO:0000313" key="3">
    <source>
        <dbReference type="Proteomes" id="UP000280296"/>
    </source>
</evidence>
<dbReference type="OrthoDB" id="269301at2"/>
<evidence type="ECO:0000259" key="1">
    <source>
        <dbReference type="Pfam" id="PF07596"/>
    </source>
</evidence>
<gene>
    <name evidence="2" type="ORF">TsocGM_11235</name>
</gene>
<feature type="domain" description="DUF1559" evidence="1">
    <location>
        <begin position="44"/>
        <end position="326"/>
    </location>
</feature>
<dbReference type="EMBL" id="RYZH01000019">
    <property type="protein sequence ID" value="RUL87655.1"/>
    <property type="molecule type" value="Genomic_DNA"/>
</dbReference>
<dbReference type="PANTHER" id="PTHR30093:SF2">
    <property type="entry name" value="TYPE II SECRETION SYSTEM PROTEIN H"/>
    <property type="match status" value="1"/>
</dbReference>
<dbReference type="Pfam" id="PF07963">
    <property type="entry name" value="N_methyl"/>
    <property type="match status" value="1"/>
</dbReference>
<dbReference type="AlphaFoldDB" id="A0A432MKJ7"/>
<evidence type="ECO:0000313" key="2">
    <source>
        <dbReference type="EMBL" id="RUL87655.1"/>
    </source>
</evidence>
<accession>A0A432MKJ7</accession>
<dbReference type="PANTHER" id="PTHR30093">
    <property type="entry name" value="GENERAL SECRETION PATHWAY PROTEIN G"/>
    <property type="match status" value="1"/>
</dbReference>
<dbReference type="SUPFAM" id="SSF54523">
    <property type="entry name" value="Pili subunits"/>
    <property type="match status" value="1"/>
</dbReference>
<organism evidence="2 3">
    <name type="scientific">Tautonia sociabilis</name>
    <dbReference type="NCBI Taxonomy" id="2080755"/>
    <lineage>
        <taxon>Bacteria</taxon>
        <taxon>Pseudomonadati</taxon>
        <taxon>Planctomycetota</taxon>
        <taxon>Planctomycetia</taxon>
        <taxon>Isosphaerales</taxon>
        <taxon>Isosphaeraceae</taxon>
        <taxon>Tautonia</taxon>
    </lineage>
</organism>
<dbReference type="InterPro" id="IPR012902">
    <property type="entry name" value="N_methyl_site"/>
</dbReference>
<dbReference type="NCBIfam" id="TIGR02532">
    <property type="entry name" value="IV_pilin_GFxxxE"/>
    <property type="match status" value="1"/>
</dbReference>
<dbReference type="NCBIfam" id="TIGR04294">
    <property type="entry name" value="pre_pil_HX9DG"/>
    <property type="match status" value="1"/>
</dbReference>
<dbReference type="Proteomes" id="UP000280296">
    <property type="component" value="Unassembled WGS sequence"/>
</dbReference>
<dbReference type="Pfam" id="PF07596">
    <property type="entry name" value="SBP_bac_10"/>
    <property type="match status" value="1"/>
</dbReference>
<dbReference type="InterPro" id="IPR045584">
    <property type="entry name" value="Pilin-like"/>
</dbReference>
<protein>
    <submittedName>
        <fullName evidence="2">DUF1559 domain-containing protein</fullName>
    </submittedName>
</protein>
<proteinExistence type="predicted"/>
<reference evidence="2 3" key="1">
    <citation type="submission" date="2018-12" db="EMBL/GenBank/DDBJ databases">
        <authorList>
            <person name="Toschakov S.V."/>
        </authorList>
    </citation>
    <scope>NUCLEOTIDE SEQUENCE [LARGE SCALE GENOMIC DNA]</scope>
    <source>
        <strain evidence="2 3">GM2012</strain>
    </source>
</reference>
<dbReference type="RefSeq" id="WP_126725543.1">
    <property type="nucleotide sequence ID" value="NZ_RYZH01000019.1"/>
</dbReference>
<dbReference type="InterPro" id="IPR011453">
    <property type="entry name" value="DUF1559"/>
</dbReference>
<reference evidence="2 3" key="2">
    <citation type="submission" date="2019-01" db="EMBL/GenBank/DDBJ databases">
        <title>Tautonia sociabilis, a novel thermotolerant planctomycete of Isosphaeraceae family, isolated from a 4000 m deep subterranean habitat.</title>
        <authorList>
            <person name="Kovaleva O.L."/>
            <person name="Elcheninov A.G."/>
            <person name="Van Heerden E."/>
            <person name="Toshchakov S.V."/>
            <person name="Novikov A."/>
            <person name="Bonch-Osmolovskaya E.A."/>
            <person name="Kublanov I.V."/>
        </authorList>
    </citation>
    <scope>NUCLEOTIDE SEQUENCE [LARGE SCALE GENOMIC DNA]</scope>
    <source>
        <strain evidence="2 3">GM2012</strain>
    </source>
</reference>
<dbReference type="PROSITE" id="PS00409">
    <property type="entry name" value="PROKAR_NTER_METHYL"/>
    <property type="match status" value="1"/>
</dbReference>
<name>A0A432MKJ7_9BACT</name>
<dbReference type="Gene3D" id="3.30.700.10">
    <property type="entry name" value="Glycoprotein, Type 4 Pilin"/>
    <property type="match status" value="1"/>
</dbReference>